<dbReference type="EC" id="4.1.99.29" evidence="4"/>
<evidence type="ECO:0000256" key="4">
    <source>
        <dbReference type="HAMAP-Rule" id="MF_00996"/>
    </source>
</evidence>
<comment type="catalytic activity">
    <reaction evidence="4">
        <text>cyclic dehypoxanthinylfutalosinate = 1,4-dihydroxy-6-naphthoate + dihydroxyacetone</text>
        <dbReference type="Rhea" id="RHEA:33087"/>
        <dbReference type="ChEBI" id="CHEBI:16016"/>
        <dbReference type="ChEBI" id="CHEBI:64254"/>
        <dbReference type="ChEBI" id="CHEBI:64270"/>
        <dbReference type="EC" id="4.1.99.29"/>
    </reaction>
</comment>
<organism evidence="5 6">
    <name type="scientific">Candidatus Polarisedimenticola svalbardensis</name>
    <dbReference type="NCBI Taxonomy" id="2886004"/>
    <lineage>
        <taxon>Bacteria</taxon>
        <taxon>Pseudomonadati</taxon>
        <taxon>Acidobacteriota</taxon>
        <taxon>Candidatus Polarisedimenticolia</taxon>
        <taxon>Candidatus Polarisedimenticolales</taxon>
        <taxon>Candidatus Polarisedimenticolaceae</taxon>
        <taxon>Candidatus Polarisedimenticola</taxon>
    </lineage>
</organism>
<comment type="pathway">
    <text evidence="1 4">Quinol/quinone metabolism; menaquinone biosynthesis.</text>
</comment>
<feature type="binding site" evidence="4">
    <location>
        <begin position="94"/>
        <end position="95"/>
    </location>
    <ligand>
        <name>substrate</name>
    </ligand>
</feature>
<name>A0A8J6Y5Z1_9BACT</name>
<dbReference type="HAMAP" id="MF_00996">
    <property type="entry name" value="MqnD"/>
    <property type="match status" value="1"/>
</dbReference>
<dbReference type="Proteomes" id="UP000648239">
    <property type="component" value="Unassembled WGS sequence"/>
</dbReference>
<evidence type="ECO:0000256" key="2">
    <source>
        <dbReference type="ARBA" id="ARBA00022428"/>
    </source>
</evidence>
<dbReference type="AlphaFoldDB" id="A0A8J6Y5Z1"/>
<dbReference type="UniPathway" id="UPA00079"/>
<evidence type="ECO:0000313" key="5">
    <source>
        <dbReference type="EMBL" id="MBD3867790.1"/>
    </source>
</evidence>
<comment type="caution">
    <text evidence="5">The sequence shown here is derived from an EMBL/GenBank/DDBJ whole genome shotgun (WGS) entry which is preliminary data.</text>
</comment>
<comment type="function">
    <text evidence="4">Catalyzes the conversion of cyclic dehypoxanthine futalosine (cyclic DHFL) into 1,4-dihydroxy-6-naphthoate, a step in the biosynthesis of menaquinone (MK, vitamin K2).</text>
</comment>
<dbReference type="CDD" id="cd13636">
    <property type="entry name" value="PBP2_Af1704"/>
    <property type="match status" value="1"/>
</dbReference>
<dbReference type="SUPFAM" id="SSF53850">
    <property type="entry name" value="Periplasmic binding protein-like II"/>
    <property type="match status" value="1"/>
</dbReference>
<accession>A0A8J6Y5Z1</accession>
<gene>
    <name evidence="4" type="primary">mqnD</name>
    <name evidence="5" type="ORF">IFK94_06685</name>
</gene>
<dbReference type="PANTHER" id="PTHR37167:SF1">
    <property type="entry name" value="1,4-DIHYDROXY-6-NAPHTOATE SYNTHASE"/>
    <property type="match status" value="1"/>
</dbReference>
<feature type="active site" description="Proton acceptor" evidence="4">
    <location>
        <position position="133"/>
    </location>
</feature>
<dbReference type="InterPro" id="IPR003773">
    <property type="entry name" value="Menaquinone_biosynth"/>
</dbReference>
<protein>
    <recommendedName>
        <fullName evidence="4">1,4-dihydroxy-6-naphtoate synthase</fullName>
        <ecNumber evidence="4">4.1.99.29</ecNumber>
    </recommendedName>
    <alternativeName>
        <fullName evidence="4">Menaquinone biosynthetic enzyme MqnD</fullName>
    </alternativeName>
</protein>
<dbReference type="GO" id="GO:0016830">
    <property type="term" value="F:carbon-carbon lyase activity"/>
    <property type="evidence" value="ECO:0007669"/>
    <property type="project" value="UniProtKB-UniRule"/>
</dbReference>
<sequence length="263" mass="28847">MYYGIASEKIDLAGYRIQQVLEDIESLNKRAVKGELEVSAVSIHAYAHLADSYALMPCGASMGDGYGPIVVAREPMDESKLGGKTIAIPGTMTSAFLAMQLYVGGSFDFKVVPFDRILETVRNGDADAGLVIHEGQLTYAAEGLEKIVDLGLWWADRTEGLPLPLGGNVVRKNLGDEAVKTLTRIIRDSIVYGLDNREEALEYAMDYGRGLDKGMADRFVGMYVNDLTRDYGDRGRKAIERLLHEGAEAGLVPKLHNLEFVEL</sequence>
<comment type="similarity">
    <text evidence="4">Belongs to the MqnA/MqnD family. MqnD subfamily.</text>
</comment>
<dbReference type="GO" id="GO:0009234">
    <property type="term" value="P:menaquinone biosynthetic process"/>
    <property type="evidence" value="ECO:0007669"/>
    <property type="project" value="UniProtKB-UniRule"/>
</dbReference>
<dbReference type="PANTHER" id="PTHR37167">
    <property type="entry name" value="1,4-DIHYDROXY-6-NAPHTOATE SYNTHASE"/>
    <property type="match status" value="1"/>
</dbReference>
<evidence type="ECO:0000313" key="6">
    <source>
        <dbReference type="Proteomes" id="UP000648239"/>
    </source>
</evidence>
<evidence type="ECO:0000256" key="3">
    <source>
        <dbReference type="ARBA" id="ARBA00023239"/>
    </source>
</evidence>
<dbReference type="Pfam" id="PF02621">
    <property type="entry name" value="VitK2_biosynth"/>
    <property type="match status" value="1"/>
</dbReference>
<reference evidence="5 6" key="1">
    <citation type="submission" date="2020-08" db="EMBL/GenBank/DDBJ databases">
        <title>Acidobacteriota in marine sediments use diverse sulfur dissimilation pathways.</title>
        <authorList>
            <person name="Wasmund K."/>
        </authorList>
    </citation>
    <scope>NUCLEOTIDE SEQUENCE [LARGE SCALE GENOMIC DNA]</scope>
    <source>
        <strain evidence="5">MAG AM4</strain>
    </source>
</reference>
<evidence type="ECO:0000256" key="1">
    <source>
        <dbReference type="ARBA" id="ARBA00004863"/>
    </source>
</evidence>
<keyword evidence="3 4" id="KW-0456">Lyase</keyword>
<dbReference type="InterPro" id="IPR030869">
    <property type="entry name" value="MqnD"/>
</dbReference>
<comment type="caution">
    <text evidence="4">Lacks conserved residue(s) required for the propagation of feature annotation.</text>
</comment>
<keyword evidence="2 4" id="KW-0474">Menaquinone biosynthesis</keyword>
<dbReference type="Gene3D" id="3.40.190.10">
    <property type="entry name" value="Periplasmic binding protein-like II"/>
    <property type="match status" value="2"/>
</dbReference>
<proteinExistence type="inferred from homology"/>
<dbReference type="EMBL" id="JACXWD010000016">
    <property type="protein sequence ID" value="MBD3867790.1"/>
    <property type="molecule type" value="Genomic_DNA"/>
</dbReference>